<dbReference type="PATRIC" id="fig|1277257.4.peg.855"/>
<name>A0A0G3I3J0_LIBAF</name>
<keyword evidence="3" id="KW-1185">Reference proteome</keyword>
<dbReference type="STRING" id="1277257.G293_03985"/>
<dbReference type="InterPro" id="IPR018762">
    <property type="entry name" value="ChpT_C"/>
</dbReference>
<feature type="domain" description="Histidine phosphotransferase ChpT C-terminal" evidence="1">
    <location>
        <begin position="84"/>
        <end position="203"/>
    </location>
</feature>
<dbReference type="InterPro" id="IPR036890">
    <property type="entry name" value="HATPase_C_sf"/>
</dbReference>
<dbReference type="Gene3D" id="3.30.565.10">
    <property type="entry name" value="Histidine kinase-like ATPase, C-terminal domain"/>
    <property type="match status" value="1"/>
</dbReference>
<dbReference type="RefSeq" id="WP_047264402.1">
    <property type="nucleotide sequence ID" value="NZ_CP004021.1"/>
</dbReference>
<dbReference type="EMBL" id="CP004021">
    <property type="protein sequence ID" value="AKK20421.1"/>
    <property type="molecule type" value="Genomic_DNA"/>
</dbReference>
<evidence type="ECO:0000259" key="1">
    <source>
        <dbReference type="Pfam" id="PF10090"/>
    </source>
</evidence>
<dbReference type="Gene3D" id="1.10.287.130">
    <property type="match status" value="1"/>
</dbReference>
<accession>A0A0G3I3J0</accession>
<proteinExistence type="predicted"/>
<organism evidence="2 3">
    <name type="scientific">Candidatus Liberibacter africanus PTSAPSY</name>
    <dbReference type="NCBI Taxonomy" id="1277257"/>
    <lineage>
        <taxon>Bacteria</taxon>
        <taxon>Pseudomonadati</taxon>
        <taxon>Pseudomonadota</taxon>
        <taxon>Alphaproteobacteria</taxon>
        <taxon>Hyphomicrobiales</taxon>
        <taxon>Rhizobiaceae</taxon>
        <taxon>Liberibacter</taxon>
    </lineage>
</organism>
<reference evidence="2 3" key="1">
    <citation type="journal article" date="2015" name="Genome Announc.">
        <title>Complete Genome Sequence of 'Candidatus Liberibacter africanus,' a Bacterium Associated with Citrus Huanglongbing.</title>
        <authorList>
            <person name="Lin H."/>
            <person name="Pietersen G."/>
            <person name="Han C."/>
            <person name="Read D.A."/>
            <person name="Lou B."/>
            <person name="Gupta G."/>
            <person name="Civerolo E.L."/>
        </authorList>
    </citation>
    <scope>NUCLEOTIDE SEQUENCE [LARGE SCALE GENOMIC DNA]</scope>
    <source>
        <strain evidence="2 3">PTSAPSY</strain>
    </source>
</reference>
<dbReference type="Proteomes" id="UP000035503">
    <property type="component" value="Chromosome"/>
</dbReference>
<dbReference type="OrthoDB" id="9803702at2"/>
<evidence type="ECO:0000313" key="2">
    <source>
        <dbReference type="EMBL" id="AKK20421.1"/>
    </source>
</evidence>
<sequence>MDKNTCFNLSSTDLVALLCSRICHDIISPIGAIHNSLELLDEVGIEDEAMELMRVSSQNAISRLKFIRLAFGYSGSNNSSMCLQEIEQVIKDFTSIDKRVQVSWKSDRKDITRQRAKILLNVFMIACYSLPRGGDVKISVQDSGAENIFSLQIKGNSVRVPEKFVHIINGDADMKIDSHDVQFYYAALLADENNMRLVYETIDDQNIVLFALAKK</sequence>
<dbReference type="KEGG" id="lau:G293_03985"/>
<evidence type="ECO:0000313" key="3">
    <source>
        <dbReference type="Proteomes" id="UP000035503"/>
    </source>
</evidence>
<dbReference type="Pfam" id="PF10090">
    <property type="entry name" value="HPTransfase"/>
    <property type="match status" value="1"/>
</dbReference>
<protein>
    <recommendedName>
        <fullName evidence="1">Histidine phosphotransferase ChpT C-terminal domain-containing protein</fullName>
    </recommendedName>
</protein>
<dbReference type="AlphaFoldDB" id="A0A0G3I3J0"/>
<gene>
    <name evidence="2" type="ORF">G293_03985</name>
</gene>